<evidence type="ECO:0000313" key="4">
    <source>
        <dbReference type="EMBL" id="CAF1465757.1"/>
    </source>
</evidence>
<dbReference type="Proteomes" id="UP000663852">
    <property type="component" value="Unassembled WGS sequence"/>
</dbReference>
<sequence length="123" mass="14046">MGYEPILGAATNCEIGLIKNAQDDYGQAIFFYDKALETAETLPVTDPWFTNVYKSYKQNENSNKERTFPDEFNQQLDQKVYEWFATQRSKNIPTAGPLTHEQAGQIRQQLDPTNDDDFKASNG</sequence>
<dbReference type="Pfam" id="PF03221">
    <property type="entry name" value="HTH_Tnp_Tc5"/>
    <property type="match status" value="1"/>
</dbReference>
<protein>
    <recommendedName>
        <fullName evidence="3">HTH CENPB-type domain-containing protein</fullName>
    </recommendedName>
</protein>
<dbReference type="OrthoDB" id="6594579at2759"/>
<dbReference type="EMBL" id="CAJNOJ010000488">
    <property type="protein sequence ID" value="CAF1465757.1"/>
    <property type="molecule type" value="Genomic_DNA"/>
</dbReference>
<gene>
    <name evidence="4" type="ORF">EDS130_LOCUS40451</name>
</gene>
<feature type="region of interest" description="Disordered" evidence="2">
    <location>
        <begin position="92"/>
        <end position="123"/>
    </location>
</feature>
<evidence type="ECO:0000256" key="2">
    <source>
        <dbReference type="SAM" id="MobiDB-lite"/>
    </source>
</evidence>
<reference evidence="4" key="1">
    <citation type="submission" date="2021-02" db="EMBL/GenBank/DDBJ databases">
        <authorList>
            <person name="Nowell W R."/>
        </authorList>
    </citation>
    <scope>NUCLEOTIDE SEQUENCE</scope>
</reference>
<keyword evidence="1" id="KW-0238">DNA-binding</keyword>
<dbReference type="Gene3D" id="1.10.10.60">
    <property type="entry name" value="Homeodomain-like"/>
    <property type="match status" value="1"/>
</dbReference>
<proteinExistence type="predicted"/>
<evidence type="ECO:0000256" key="1">
    <source>
        <dbReference type="ARBA" id="ARBA00023125"/>
    </source>
</evidence>
<dbReference type="InterPro" id="IPR006600">
    <property type="entry name" value="HTH_CenpB_DNA-bd_dom"/>
</dbReference>
<accession>A0A815QNG1</accession>
<comment type="caution">
    <text evidence="4">The sequence shown here is derived from an EMBL/GenBank/DDBJ whole genome shotgun (WGS) entry which is preliminary data.</text>
</comment>
<feature type="domain" description="HTH CENPB-type" evidence="3">
    <location>
        <begin position="74"/>
        <end position="123"/>
    </location>
</feature>
<organism evidence="4 5">
    <name type="scientific">Adineta ricciae</name>
    <name type="common">Rotifer</name>
    <dbReference type="NCBI Taxonomy" id="249248"/>
    <lineage>
        <taxon>Eukaryota</taxon>
        <taxon>Metazoa</taxon>
        <taxon>Spiralia</taxon>
        <taxon>Gnathifera</taxon>
        <taxon>Rotifera</taxon>
        <taxon>Eurotatoria</taxon>
        <taxon>Bdelloidea</taxon>
        <taxon>Adinetida</taxon>
        <taxon>Adinetidae</taxon>
        <taxon>Adineta</taxon>
    </lineage>
</organism>
<evidence type="ECO:0000313" key="5">
    <source>
        <dbReference type="Proteomes" id="UP000663852"/>
    </source>
</evidence>
<dbReference type="AlphaFoldDB" id="A0A815QNG1"/>
<name>A0A815QNG1_ADIRI</name>
<evidence type="ECO:0000259" key="3">
    <source>
        <dbReference type="Pfam" id="PF03221"/>
    </source>
</evidence>
<dbReference type="GO" id="GO:0003677">
    <property type="term" value="F:DNA binding"/>
    <property type="evidence" value="ECO:0007669"/>
    <property type="project" value="UniProtKB-KW"/>
</dbReference>